<keyword evidence="8" id="KW-0413">Isomerase</keyword>
<keyword evidence="2 8" id="KW-0235">DNA replication</keyword>
<evidence type="ECO:0000259" key="9">
    <source>
        <dbReference type="PROSITE" id="PS51192"/>
    </source>
</evidence>
<dbReference type="SUPFAM" id="SSF52540">
    <property type="entry name" value="P-loop containing nucleoside triphosphate hydrolases"/>
    <property type="match status" value="1"/>
</dbReference>
<dbReference type="PANTHER" id="PTHR30580:SF0">
    <property type="entry name" value="PRIMOSOMAL PROTEIN N"/>
    <property type="match status" value="1"/>
</dbReference>
<dbReference type="InterPro" id="IPR005259">
    <property type="entry name" value="PriA"/>
</dbReference>
<feature type="binding site" evidence="8">
    <location>
        <position position="379"/>
    </location>
    <ligand>
        <name>Zn(2+)</name>
        <dbReference type="ChEBI" id="CHEBI:29105"/>
        <label>2</label>
    </ligand>
</feature>
<gene>
    <name evidence="8 10" type="primary">priA</name>
    <name evidence="10" type="ORF">Elusimicrob1349_0400</name>
</gene>
<dbReference type="GO" id="GO:0006269">
    <property type="term" value="P:DNA replication, synthesis of primer"/>
    <property type="evidence" value="ECO:0007669"/>
    <property type="project" value="UniProtKB-KW"/>
</dbReference>
<evidence type="ECO:0000256" key="1">
    <source>
        <dbReference type="ARBA" id="ARBA00022515"/>
    </source>
</evidence>
<feature type="binding site" evidence="8">
    <location>
        <position position="400"/>
    </location>
    <ligand>
        <name>Zn(2+)</name>
        <dbReference type="ChEBI" id="CHEBI:29105"/>
        <label>2</label>
    </ligand>
</feature>
<feature type="binding site" evidence="8">
    <location>
        <position position="413"/>
    </location>
    <ligand>
        <name>Zn(2+)</name>
        <dbReference type="ChEBI" id="CHEBI:29105"/>
        <label>1</label>
    </ligand>
</feature>
<dbReference type="NCBIfam" id="TIGR00595">
    <property type="entry name" value="priA"/>
    <property type="match status" value="1"/>
</dbReference>
<dbReference type="EC" id="5.6.2.4" evidence="8"/>
<dbReference type="InterPro" id="IPR027417">
    <property type="entry name" value="P-loop_NTPase"/>
</dbReference>
<evidence type="ECO:0000256" key="3">
    <source>
        <dbReference type="ARBA" id="ARBA00022723"/>
    </source>
</evidence>
<feature type="binding site" evidence="8">
    <location>
        <position position="370"/>
    </location>
    <ligand>
        <name>Zn(2+)</name>
        <dbReference type="ChEBI" id="CHEBI:29105"/>
        <label>1</label>
    </ligand>
</feature>
<evidence type="ECO:0000256" key="4">
    <source>
        <dbReference type="ARBA" id="ARBA00022741"/>
    </source>
</evidence>
<organism evidence="10">
    <name type="scientific">uncultured Elusimicrobia bacterium</name>
    <dbReference type="NCBI Taxonomy" id="699876"/>
    <lineage>
        <taxon>Bacteria</taxon>
        <taxon>Pseudomonadati</taxon>
        <taxon>Elusimicrobiota</taxon>
        <taxon>Elusimicrobia</taxon>
        <taxon>environmental samples</taxon>
    </lineage>
</organism>
<keyword evidence="7 8" id="KW-0238">DNA-binding</keyword>
<dbReference type="InterPro" id="IPR014001">
    <property type="entry name" value="Helicase_ATP-bd"/>
</dbReference>
<keyword evidence="5 8" id="KW-0862">Zinc</keyword>
<feature type="binding site" evidence="8">
    <location>
        <position position="367"/>
    </location>
    <ligand>
        <name>Zn(2+)</name>
        <dbReference type="ChEBI" id="CHEBI:29105"/>
        <label>1</label>
    </ligand>
</feature>
<dbReference type="EMBL" id="MN577571">
    <property type="protein sequence ID" value="QGT50570.1"/>
    <property type="molecule type" value="Genomic_DNA"/>
</dbReference>
<keyword evidence="8 10" id="KW-0378">Hydrolase</keyword>
<comment type="catalytic activity">
    <reaction evidence="8">
        <text>Couples ATP hydrolysis with the unwinding of duplex DNA by translocating in the 3'-5' direction.</text>
        <dbReference type="EC" id="5.6.2.4"/>
    </reaction>
</comment>
<evidence type="ECO:0000256" key="8">
    <source>
        <dbReference type="HAMAP-Rule" id="MF_00983"/>
    </source>
</evidence>
<keyword evidence="6 8" id="KW-0067">ATP-binding</keyword>
<comment type="catalytic activity">
    <reaction evidence="8">
        <text>ATP + H2O = ADP + phosphate + H(+)</text>
        <dbReference type="Rhea" id="RHEA:13065"/>
        <dbReference type="ChEBI" id="CHEBI:15377"/>
        <dbReference type="ChEBI" id="CHEBI:15378"/>
        <dbReference type="ChEBI" id="CHEBI:30616"/>
        <dbReference type="ChEBI" id="CHEBI:43474"/>
        <dbReference type="ChEBI" id="CHEBI:456216"/>
        <dbReference type="EC" id="5.6.2.4"/>
    </reaction>
</comment>
<evidence type="ECO:0000313" key="10">
    <source>
        <dbReference type="EMBL" id="QGT50570.1"/>
    </source>
</evidence>
<comment type="subunit">
    <text evidence="8">Component of the replication restart primosome.</text>
</comment>
<protein>
    <recommendedName>
        <fullName evidence="8">Replication restart protein PriA</fullName>
    </recommendedName>
    <alternativeName>
        <fullName evidence="8">ATP-dependent DNA helicase PriA</fullName>
        <ecNumber evidence="8">5.6.2.4</ecNumber>
    </alternativeName>
    <alternativeName>
        <fullName evidence="8">DNA 3'-5' helicase PriA</fullName>
    </alternativeName>
</protein>
<evidence type="ECO:0000256" key="7">
    <source>
        <dbReference type="ARBA" id="ARBA00023125"/>
    </source>
</evidence>
<dbReference type="InterPro" id="IPR041222">
    <property type="entry name" value="PriA_3primeBD"/>
</dbReference>
<dbReference type="GO" id="GO:0005524">
    <property type="term" value="F:ATP binding"/>
    <property type="evidence" value="ECO:0007669"/>
    <property type="project" value="UniProtKB-UniRule"/>
</dbReference>
<dbReference type="Gene3D" id="3.40.50.300">
    <property type="entry name" value="P-loop containing nucleotide triphosphate hydrolases"/>
    <property type="match status" value="1"/>
</dbReference>
<reference evidence="10" key="1">
    <citation type="journal article" date="2020" name="J. ISSAAS">
        <title>Lactobacilli and other gastrointestinal microbiota of Peromyscus leucopus, reservoir host for agents of Lyme disease and other zoonoses in North America.</title>
        <authorList>
            <person name="Milovic A."/>
            <person name="Bassam K."/>
            <person name="Shao H."/>
            <person name="Chatzistamou I."/>
            <person name="Tufts D.M."/>
            <person name="Diuk-Wasser M."/>
            <person name="Barbour A.G."/>
        </authorList>
    </citation>
    <scope>NUCLEOTIDE SEQUENCE</scope>
    <source>
        <strain evidence="10">LL30</strain>
    </source>
</reference>
<feature type="binding site" evidence="8">
    <location>
        <position position="376"/>
    </location>
    <ligand>
        <name>Zn(2+)</name>
        <dbReference type="ChEBI" id="CHEBI:29105"/>
        <label>2</label>
    </ligand>
</feature>
<evidence type="ECO:0000256" key="2">
    <source>
        <dbReference type="ARBA" id="ARBA00022705"/>
    </source>
</evidence>
<dbReference type="PROSITE" id="PS51192">
    <property type="entry name" value="HELICASE_ATP_BIND_1"/>
    <property type="match status" value="1"/>
</dbReference>
<proteinExistence type="inferred from homology"/>
<dbReference type="GO" id="GO:0006302">
    <property type="term" value="P:double-strand break repair"/>
    <property type="evidence" value="ECO:0007669"/>
    <property type="project" value="InterPro"/>
</dbReference>
<dbReference type="GO" id="GO:0016887">
    <property type="term" value="F:ATP hydrolysis activity"/>
    <property type="evidence" value="ECO:0007669"/>
    <property type="project" value="RHEA"/>
</dbReference>
<dbReference type="GO" id="GO:1990077">
    <property type="term" value="C:primosome complex"/>
    <property type="evidence" value="ECO:0007669"/>
    <property type="project" value="UniProtKB-UniRule"/>
</dbReference>
<dbReference type="GO" id="GO:0006310">
    <property type="term" value="P:DNA recombination"/>
    <property type="evidence" value="ECO:0007669"/>
    <property type="project" value="InterPro"/>
</dbReference>
<accession>A0A650ELI3</accession>
<comment type="similarity">
    <text evidence="8">Belongs to the helicase family. PriA subfamily.</text>
</comment>
<dbReference type="HAMAP" id="MF_00983">
    <property type="entry name" value="PriA"/>
    <property type="match status" value="1"/>
</dbReference>
<dbReference type="InterPro" id="IPR042115">
    <property type="entry name" value="PriA_3primeBD_sf"/>
</dbReference>
<dbReference type="GO" id="GO:0008270">
    <property type="term" value="F:zinc ion binding"/>
    <property type="evidence" value="ECO:0007669"/>
    <property type="project" value="UniProtKB-UniRule"/>
</dbReference>
<keyword evidence="8" id="KW-0347">Helicase</keyword>
<evidence type="ECO:0000256" key="5">
    <source>
        <dbReference type="ARBA" id="ARBA00022833"/>
    </source>
</evidence>
<keyword evidence="1 8" id="KW-0639">Primosome</keyword>
<evidence type="ECO:0000256" key="6">
    <source>
        <dbReference type="ARBA" id="ARBA00022840"/>
    </source>
</evidence>
<comment type="function">
    <text evidence="8">Initiates the restart of stalled replication forks, which reloads the replicative helicase on sites other than the origin of replication. Recognizes and binds to abandoned replication forks and remodels them to uncover a helicase loading site. Promotes assembly of the primosome at these replication forks.</text>
</comment>
<keyword evidence="4 8" id="KW-0547">Nucleotide-binding</keyword>
<dbReference type="Gene3D" id="3.40.1440.60">
    <property type="entry name" value="PriA, 3(prime) DNA-binding domain"/>
    <property type="match status" value="1"/>
</dbReference>
<feature type="binding site" evidence="8">
    <location>
        <position position="397"/>
    </location>
    <ligand>
        <name>Zn(2+)</name>
        <dbReference type="ChEBI" id="CHEBI:29105"/>
        <label>2</label>
    </ligand>
</feature>
<keyword evidence="3 8" id="KW-0479">Metal-binding</keyword>
<comment type="cofactor">
    <cofactor evidence="8">
        <name>Zn(2+)</name>
        <dbReference type="ChEBI" id="CHEBI:29105"/>
    </cofactor>
    <text evidence="8">Binds 2 zinc ions per subunit.</text>
</comment>
<feature type="domain" description="Helicase ATP-binding" evidence="9">
    <location>
        <begin position="140"/>
        <end position="308"/>
    </location>
</feature>
<dbReference type="GO" id="GO:0003677">
    <property type="term" value="F:DNA binding"/>
    <property type="evidence" value="ECO:0007669"/>
    <property type="project" value="UniProtKB-UniRule"/>
</dbReference>
<name>A0A650ELI3_9BACT</name>
<sequence length="656" mass="72134">MFCKVVFDVPLDRDFDYAVPAELEDKILPGVRVTAPFGRVLTGGMVTQVTEISSAPEGVTLKEIASAVDKRPLFGSDLFPLARFMKSRWGGPIGQILFALVPPQPYFKLDNAPSSVHIDVKTPKFTLTPSQENALRTVRAFAAYEFHPVLLNGPAYTGKTETVLRLAGDVLAGYGQALITVPDVVGARQFIAEAEERFGAANVFCWHSKMLLSKKKKYFSAISNGLPCVVISTRSGALLPFKNLRLAAVLDEEDDNYKQEENKPYYHLRDLLLFRAKTHGAALLFASGSPSAEMLKLVQSGQVKRLDFKEPVPGHAFTPQIKITDKKGDKSKFLSDFLLSELAENLRKKETALLILNRRGYANAYYCLNCGTYAKCKKCGAILARENTPESGDVLVCKKCGQKEPLEQKCPKCQNLIFKSRGGGTQKVVTELTKLFPQAKLLRLESDTLKTKSGQGFEALDALKSGSADIIVGTRLASGALRGAKVTLAAVLDADLELNSPDFRASEKLAQNLFALRGHLSGIKGGRLIIQTADPERDIYPPLLTGDYSAVAENENAAREIFLYPPFAHLFKVVIKAKEADLLNAETARLKRLGDTLATEVLGPVWCAKKTDTLKKQYLLFKTDDARRADLLAELDSFIPAKKVTIKLSADPYDFY</sequence>
<dbReference type="PANTHER" id="PTHR30580">
    <property type="entry name" value="PRIMOSOMAL PROTEIN N"/>
    <property type="match status" value="1"/>
</dbReference>
<dbReference type="GO" id="GO:0043138">
    <property type="term" value="F:3'-5' DNA helicase activity"/>
    <property type="evidence" value="ECO:0007669"/>
    <property type="project" value="UniProtKB-EC"/>
</dbReference>
<dbReference type="Pfam" id="PF17764">
    <property type="entry name" value="PriA_3primeBD"/>
    <property type="match status" value="1"/>
</dbReference>
<dbReference type="GO" id="GO:0006270">
    <property type="term" value="P:DNA replication initiation"/>
    <property type="evidence" value="ECO:0007669"/>
    <property type="project" value="TreeGrafter"/>
</dbReference>
<feature type="binding site" evidence="8">
    <location>
        <position position="410"/>
    </location>
    <ligand>
        <name>Zn(2+)</name>
        <dbReference type="ChEBI" id="CHEBI:29105"/>
        <label>1</label>
    </ligand>
</feature>
<dbReference type="AlphaFoldDB" id="A0A650ELI3"/>